<evidence type="ECO:0000256" key="1">
    <source>
        <dbReference type="ARBA" id="ARBA00022679"/>
    </source>
</evidence>
<dbReference type="Proteomes" id="UP000054770">
    <property type="component" value="Unassembled WGS sequence"/>
</dbReference>
<dbReference type="Pfam" id="PF00583">
    <property type="entry name" value="Acetyltransf_1"/>
    <property type="match status" value="1"/>
</dbReference>
<dbReference type="PANTHER" id="PTHR43877:SF1">
    <property type="entry name" value="ACETYLTRANSFERASE"/>
    <property type="match status" value="1"/>
</dbReference>
<dbReference type="OrthoDB" id="8221829at2"/>
<dbReference type="SUPFAM" id="SSF55729">
    <property type="entry name" value="Acyl-CoA N-acyltransferases (Nat)"/>
    <property type="match status" value="1"/>
</dbReference>
<evidence type="ECO:0000259" key="3">
    <source>
        <dbReference type="PROSITE" id="PS51186"/>
    </source>
</evidence>
<dbReference type="AlphaFoldDB" id="A0A158IWD3"/>
<dbReference type="RefSeq" id="WP_087645250.1">
    <property type="nucleotide sequence ID" value="NZ_FCON02000030.1"/>
</dbReference>
<dbReference type="GO" id="GO:0016747">
    <property type="term" value="F:acyltransferase activity, transferring groups other than amino-acyl groups"/>
    <property type="evidence" value="ECO:0007669"/>
    <property type="project" value="InterPro"/>
</dbReference>
<accession>A0A158IWD3</accession>
<comment type="caution">
    <text evidence="4">The sequence shown here is derived from an EMBL/GenBank/DDBJ whole genome shotgun (WGS) entry which is preliminary data.</text>
</comment>
<dbReference type="PROSITE" id="PS51186">
    <property type="entry name" value="GNAT"/>
    <property type="match status" value="1"/>
</dbReference>
<protein>
    <submittedName>
        <fullName evidence="4">Acetyltransferase</fullName>
    </submittedName>
</protein>
<keyword evidence="2" id="KW-0012">Acyltransferase</keyword>
<dbReference type="InterPro" id="IPR050832">
    <property type="entry name" value="Bact_Acetyltransf"/>
</dbReference>
<dbReference type="InterPro" id="IPR016181">
    <property type="entry name" value="Acyl_CoA_acyltransferase"/>
</dbReference>
<reference evidence="4" key="1">
    <citation type="submission" date="2016-01" db="EMBL/GenBank/DDBJ databases">
        <authorList>
            <person name="Peeters C."/>
        </authorList>
    </citation>
    <scope>NUCLEOTIDE SEQUENCE [LARGE SCALE GENOMIC DNA]</scope>
    <source>
        <strain evidence="4">LMG 22940</strain>
    </source>
</reference>
<keyword evidence="5" id="KW-1185">Reference proteome</keyword>
<organism evidence="4 5">
    <name type="scientific">Caballeronia choica</name>
    <dbReference type="NCBI Taxonomy" id="326476"/>
    <lineage>
        <taxon>Bacteria</taxon>
        <taxon>Pseudomonadati</taxon>
        <taxon>Pseudomonadota</taxon>
        <taxon>Betaproteobacteria</taxon>
        <taxon>Burkholderiales</taxon>
        <taxon>Burkholderiaceae</taxon>
        <taxon>Caballeronia</taxon>
    </lineage>
</organism>
<evidence type="ECO:0000313" key="5">
    <source>
        <dbReference type="Proteomes" id="UP000054770"/>
    </source>
</evidence>
<evidence type="ECO:0000313" key="4">
    <source>
        <dbReference type="EMBL" id="SAL60897.1"/>
    </source>
</evidence>
<dbReference type="InterPro" id="IPR000182">
    <property type="entry name" value="GNAT_dom"/>
</dbReference>
<gene>
    <name evidence="4" type="ORF">AWB68_03127</name>
</gene>
<keyword evidence="1" id="KW-0808">Transferase</keyword>
<feature type="domain" description="N-acetyltransferase" evidence="3">
    <location>
        <begin position="19"/>
        <end position="182"/>
    </location>
</feature>
<dbReference type="Gene3D" id="3.40.630.30">
    <property type="match status" value="1"/>
</dbReference>
<sequence length="203" mass="22127">MTETLRSYPRSIECGGKQIEIARMTSDDRDAVVAFVAALPAHDLLFVPRDVGHPQVIDAWMRALDGNDVTSLIARDRDATVVGCTAIVTDDLSWSRHVGQLRVLVSPAVRGTGLGRALIQECFAQALERGLKKLVAQMTTDQGAAIAVFEELSFRAEALLHRQVADREGGMHDLVVLSHDVDAVATRRQLYGLSDALDDANPR</sequence>
<name>A0A158IWD3_9BURK</name>
<dbReference type="EMBL" id="FCON02000030">
    <property type="protein sequence ID" value="SAL60897.1"/>
    <property type="molecule type" value="Genomic_DNA"/>
</dbReference>
<proteinExistence type="predicted"/>
<dbReference type="PANTHER" id="PTHR43877">
    <property type="entry name" value="AMINOALKYLPHOSPHONATE N-ACETYLTRANSFERASE-RELATED-RELATED"/>
    <property type="match status" value="1"/>
</dbReference>
<evidence type="ECO:0000256" key="2">
    <source>
        <dbReference type="ARBA" id="ARBA00023315"/>
    </source>
</evidence>
<dbReference type="CDD" id="cd04301">
    <property type="entry name" value="NAT_SF"/>
    <property type="match status" value="1"/>
</dbReference>